<evidence type="ECO:0000313" key="2">
    <source>
        <dbReference type="EMBL" id="GIM77167.1"/>
    </source>
</evidence>
<dbReference type="GO" id="GO:0016810">
    <property type="term" value="F:hydrolase activity, acting on carbon-nitrogen (but not peptide) bonds"/>
    <property type="evidence" value="ECO:0007669"/>
    <property type="project" value="InterPro"/>
</dbReference>
<dbReference type="Pfam" id="PF01522">
    <property type="entry name" value="Polysacc_deac_1"/>
    <property type="match status" value="1"/>
</dbReference>
<reference evidence="2" key="1">
    <citation type="submission" date="2021-03" db="EMBL/GenBank/DDBJ databases">
        <title>Whole genome shotgun sequence of Actinoplanes auranticolor NBRC 12245.</title>
        <authorList>
            <person name="Komaki H."/>
            <person name="Tamura T."/>
        </authorList>
    </citation>
    <scope>NUCLEOTIDE SEQUENCE</scope>
    <source>
        <strain evidence="2">NBRC 12245</strain>
    </source>
</reference>
<dbReference type="PROSITE" id="PS51318">
    <property type="entry name" value="TAT"/>
    <property type="match status" value="1"/>
</dbReference>
<dbReference type="PANTHER" id="PTHR10587:SF137">
    <property type="entry name" value="4-DEOXY-4-FORMAMIDO-L-ARABINOSE-PHOSPHOUNDECAPRENOL DEFORMYLASE ARND-RELATED"/>
    <property type="match status" value="1"/>
</dbReference>
<dbReference type="InterPro" id="IPR002509">
    <property type="entry name" value="NODB_dom"/>
</dbReference>
<dbReference type="CDD" id="cd10917">
    <property type="entry name" value="CE4_NodB_like_6s_7s"/>
    <property type="match status" value="1"/>
</dbReference>
<dbReference type="AlphaFoldDB" id="A0A919SRF4"/>
<name>A0A919SRF4_9ACTN</name>
<dbReference type="PROSITE" id="PS51677">
    <property type="entry name" value="NODB"/>
    <property type="match status" value="1"/>
</dbReference>
<keyword evidence="3" id="KW-1185">Reference proteome</keyword>
<evidence type="ECO:0000313" key="3">
    <source>
        <dbReference type="Proteomes" id="UP000681340"/>
    </source>
</evidence>
<protein>
    <recommendedName>
        <fullName evidence="1">NodB homology domain-containing protein</fullName>
    </recommendedName>
</protein>
<dbReference type="PANTHER" id="PTHR10587">
    <property type="entry name" value="GLYCOSYL TRANSFERASE-RELATED"/>
    <property type="match status" value="1"/>
</dbReference>
<dbReference type="Proteomes" id="UP000681340">
    <property type="component" value="Unassembled WGS sequence"/>
</dbReference>
<dbReference type="InterPro" id="IPR011330">
    <property type="entry name" value="Glyco_hydro/deAcase_b/a-brl"/>
</dbReference>
<accession>A0A919SRF4</accession>
<dbReference type="SUPFAM" id="SSF88713">
    <property type="entry name" value="Glycoside hydrolase/deacetylase"/>
    <property type="match status" value="1"/>
</dbReference>
<feature type="domain" description="NodB homology" evidence="1">
    <location>
        <begin position="70"/>
        <end position="251"/>
    </location>
</feature>
<comment type="caution">
    <text evidence="2">The sequence shown here is derived from an EMBL/GenBank/DDBJ whole genome shotgun (WGS) entry which is preliminary data.</text>
</comment>
<gene>
    <name evidence="2" type="ORF">Aau02nite_74580</name>
</gene>
<dbReference type="GO" id="GO:0005975">
    <property type="term" value="P:carbohydrate metabolic process"/>
    <property type="evidence" value="ECO:0007669"/>
    <property type="project" value="InterPro"/>
</dbReference>
<dbReference type="InterPro" id="IPR050248">
    <property type="entry name" value="Polysacc_deacetylase_ArnD"/>
</dbReference>
<dbReference type="EMBL" id="BOQL01000066">
    <property type="protein sequence ID" value="GIM77167.1"/>
    <property type="molecule type" value="Genomic_DNA"/>
</dbReference>
<dbReference type="InterPro" id="IPR006311">
    <property type="entry name" value="TAT_signal"/>
</dbReference>
<proteinExistence type="predicted"/>
<sequence>MRPSRRAVLRGGLLALAGAGAGALGASGLPRWCGWDRPPLGGGYAAAADTPAAARHADVTVRYYAETSEPLVAFTFDDGPGPRWTPMVLDTLEAAGVPATFFMVGRHLREHAGLVRGRLGAHEVGNHSWSHDDLATLDLAGVTDELTRTHEVIHEVTGRAPGLMRPPYGHLGGSTLLAADSLGYDIVLWSQQMRERAFAADPDAQVRAIVDAVRPGDIVLAHDVGADRRLVALRRLGAMIDGLRERGFRFATVSQLVAAAAVAPRPIAADPVRAVSRGPARS</sequence>
<organism evidence="2 3">
    <name type="scientific">Actinoplanes auranticolor</name>
    <dbReference type="NCBI Taxonomy" id="47988"/>
    <lineage>
        <taxon>Bacteria</taxon>
        <taxon>Bacillati</taxon>
        <taxon>Actinomycetota</taxon>
        <taxon>Actinomycetes</taxon>
        <taxon>Micromonosporales</taxon>
        <taxon>Micromonosporaceae</taxon>
        <taxon>Actinoplanes</taxon>
    </lineage>
</organism>
<dbReference type="Gene3D" id="3.20.20.370">
    <property type="entry name" value="Glycoside hydrolase/deacetylase"/>
    <property type="match status" value="1"/>
</dbReference>
<evidence type="ECO:0000259" key="1">
    <source>
        <dbReference type="PROSITE" id="PS51677"/>
    </source>
</evidence>